<dbReference type="AlphaFoldDB" id="A0AAN6WI52"/>
<reference evidence="1" key="2">
    <citation type="submission" date="2023-05" db="EMBL/GenBank/DDBJ databases">
        <authorList>
            <consortium name="Lawrence Berkeley National Laboratory"/>
            <person name="Steindorff A."/>
            <person name="Hensen N."/>
            <person name="Bonometti L."/>
            <person name="Westerberg I."/>
            <person name="Brannstrom I.O."/>
            <person name="Guillou S."/>
            <person name="Cros-Aarteil S."/>
            <person name="Calhoun S."/>
            <person name="Haridas S."/>
            <person name="Kuo A."/>
            <person name="Mondo S."/>
            <person name="Pangilinan J."/>
            <person name="Riley R."/>
            <person name="Labutti K."/>
            <person name="Andreopoulos B."/>
            <person name="Lipzen A."/>
            <person name="Chen C."/>
            <person name="Yanf M."/>
            <person name="Daum C."/>
            <person name="Ng V."/>
            <person name="Clum A."/>
            <person name="Ohm R."/>
            <person name="Martin F."/>
            <person name="Silar P."/>
            <person name="Natvig D."/>
            <person name="Lalanne C."/>
            <person name="Gautier V."/>
            <person name="Ament-Velasquez S.L."/>
            <person name="Kruys A."/>
            <person name="Hutchinson M.I."/>
            <person name="Powell A.J."/>
            <person name="Barry K."/>
            <person name="Miller A.N."/>
            <person name="Grigoriev I.V."/>
            <person name="Debuchy R."/>
            <person name="Gladieux P."/>
            <person name="Thoren M.H."/>
            <person name="Johannesson H."/>
        </authorList>
    </citation>
    <scope>NUCLEOTIDE SEQUENCE</scope>
    <source>
        <strain evidence="1">PSN309</strain>
    </source>
</reference>
<dbReference type="EMBL" id="MU864786">
    <property type="protein sequence ID" value="KAK4182053.1"/>
    <property type="molecule type" value="Genomic_DNA"/>
</dbReference>
<sequence length="191" mass="21394">MTLVLLAKKKAKEHPLRVLLDPGSQIPVLSRSLVEHLALPQFKHDVPILIKGYNGDEDRTAGLMYTGPLVLRHGENHFSRLEFEISDLDDQCDAILPHWWLCEHKPEGFYDGNSQKISFPSASCRQNCTSLKLLGKLGRVASLAEDRATIPERFQKLAPLAAPDVSQRLPAHKPWDHSIDLVEGKTPPWGP</sequence>
<keyword evidence="2" id="KW-1185">Reference proteome</keyword>
<proteinExistence type="predicted"/>
<dbReference type="Proteomes" id="UP001302126">
    <property type="component" value="Unassembled WGS sequence"/>
</dbReference>
<protein>
    <recommendedName>
        <fullName evidence="3">Peptidase A2 domain-containing protein</fullName>
    </recommendedName>
</protein>
<organism evidence="1 2">
    <name type="scientific">Podospora australis</name>
    <dbReference type="NCBI Taxonomy" id="1536484"/>
    <lineage>
        <taxon>Eukaryota</taxon>
        <taxon>Fungi</taxon>
        <taxon>Dikarya</taxon>
        <taxon>Ascomycota</taxon>
        <taxon>Pezizomycotina</taxon>
        <taxon>Sordariomycetes</taxon>
        <taxon>Sordariomycetidae</taxon>
        <taxon>Sordariales</taxon>
        <taxon>Podosporaceae</taxon>
        <taxon>Podospora</taxon>
    </lineage>
</organism>
<evidence type="ECO:0008006" key="3">
    <source>
        <dbReference type="Google" id="ProtNLM"/>
    </source>
</evidence>
<accession>A0AAN6WI52</accession>
<gene>
    <name evidence="1" type="ORF">QBC35DRAFT_396735</name>
</gene>
<comment type="caution">
    <text evidence="1">The sequence shown here is derived from an EMBL/GenBank/DDBJ whole genome shotgun (WGS) entry which is preliminary data.</text>
</comment>
<dbReference type="CDD" id="cd00303">
    <property type="entry name" value="retropepsin_like"/>
    <property type="match status" value="1"/>
</dbReference>
<evidence type="ECO:0000313" key="2">
    <source>
        <dbReference type="Proteomes" id="UP001302126"/>
    </source>
</evidence>
<feature type="non-terminal residue" evidence="1">
    <location>
        <position position="191"/>
    </location>
</feature>
<evidence type="ECO:0000313" key="1">
    <source>
        <dbReference type="EMBL" id="KAK4182053.1"/>
    </source>
</evidence>
<dbReference type="Gene3D" id="2.40.70.10">
    <property type="entry name" value="Acid Proteases"/>
    <property type="match status" value="1"/>
</dbReference>
<reference evidence="1" key="1">
    <citation type="journal article" date="2023" name="Mol. Phylogenet. Evol.">
        <title>Genome-scale phylogeny and comparative genomics of the fungal order Sordariales.</title>
        <authorList>
            <person name="Hensen N."/>
            <person name="Bonometti L."/>
            <person name="Westerberg I."/>
            <person name="Brannstrom I.O."/>
            <person name="Guillou S."/>
            <person name="Cros-Aarteil S."/>
            <person name="Calhoun S."/>
            <person name="Haridas S."/>
            <person name="Kuo A."/>
            <person name="Mondo S."/>
            <person name="Pangilinan J."/>
            <person name="Riley R."/>
            <person name="LaButti K."/>
            <person name="Andreopoulos B."/>
            <person name="Lipzen A."/>
            <person name="Chen C."/>
            <person name="Yan M."/>
            <person name="Daum C."/>
            <person name="Ng V."/>
            <person name="Clum A."/>
            <person name="Steindorff A."/>
            <person name="Ohm R.A."/>
            <person name="Martin F."/>
            <person name="Silar P."/>
            <person name="Natvig D.O."/>
            <person name="Lalanne C."/>
            <person name="Gautier V."/>
            <person name="Ament-Velasquez S.L."/>
            <person name="Kruys A."/>
            <person name="Hutchinson M.I."/>
            <person name="Powell A.J."/>
            <person name="Barry K."/>
            <person name="Miller A.N."/>
            <person name="Grigoriev I.V."/>
            <person name="Debuchy R."/>
            <person name="Gladieux P."/>
            <person name="Hiltunen Thoren M."/>
            <person name="Johannesson H."/>
        </authorList>
    </citation>
    <scope>NUCLEOTIDE SEQUENCE</scope>
    <source>
        <strain evidence="1">PSN309</strain>
    </source>
</reference>
<name>A0AAN6WI52_9PEZI</name>
<dbReference type="InterPro" id="IPR021109">
    <property type="entry name" value="Peptidase_aspartic_dom_sf"/>
</dbReference>